<dbReference type="PROSITE" id="PS51186">
    <property type="entry name" value="GNAT"/>
    <property type="match status" value="1"/>
</dbReference>
<dbReference type="InterPro" id="IPR016181">
    <property type="entry name" value="Acyl_CoA_acyltransferase"/>
</dbReference>
<dbReference type="InterPro" id="IPR052729">
    <property type="entry name" value="Acyl/Acetyltrans_Enzymes"/>
</dbReference>
<dbReference type="SUPFAM" id="SSF55729">
    <property type="entry name" value="Acyl-CoA N-acyltransferases (Nat)"/>
    <property type="match status" value="1"/>
</dbReference>
<reference evidence="2" key="1">
    <citation type="submission" date="2020-11" db="EMBL/GenBank/DDBJ databases">
        <authorList>
            <person name="Tran Van P."/>
        </authorList>
    </citation>
    <scope>NUCLEOTIDE SEQUENCE</scope>
</reference>
<dbReference type="Gene3D" id="3.40.630.30">
    <property type="match status" value="1"/>
</dbReference>
<proteinExistence type="predicted"/>
<protein>
    <recommendedName>
        <fullName evidence="1">N-acetyltransferase domain-containing protein</fullName>
    </recommendedName>
</protein>
<accession>A0A7R9QF12</accession>
<name>A0A7R9QF12_9ACAR</name>
<evidence type="ECO:0000259" key="1">
    <source>
        <dbReference type="PROSITE" id="PS51186"/>
    </source>
</evidence>
<evidence type="ECO:0000313" key="2">
    <source>
        <dbReference type="EMBL" id="CAD7642439.1"/>
    </source>
</evidence>
<feature type="domain" description="N-acetyltransferase" evidence="1">
    <location>
        <begin position="9"/>
        <end position="175"/>
    </location>
</feature>
<keyword evidence="3" id="KW-1185">Reference proteome</keyword>
<dbReference type="AlphaFoldDB" id="A0A7R9QF12"/>
<sequence>MSVITKPNYIVRCIRPLDFEEVRDIWTATGFAIHKYANDVMIKADPKGIFVAEDTDTGKLLGYVAAVNLTDDFSFIGGYCVRPEYRGHGIGQSIWNTGMAHMGDRNVGEFAFTYKMFEIYRDFHNFKCIPDRHAVHFRGPYEPSKDIIDKIDGISLVPINETNLRAVIEYDKDMYGFDRGVYIKGLSKSPESVNLVAINEKNQVLGYCIVLALTFGVTG</sequence>
<dbReference type="Pfam" id="PF00583">
    <property type="entry name" value="Acetyltransf_1"/>
    <property type="match status" value="1"/>
</dbReference>
<dbReference type="Proteomes" id="UP000759131">
    <property type="component" value="Unassembled WGS sequence"/>
</dbReference>
<organism evidence="2">
    <name type="scientific">Medioppia subpectinata</name>
    <dbReference type="NCBI Taxonomy" id="1979941"/>
    <lineage>
        <taxon>Eukaryota</taxon>
        <taxon>Metazoa</taxon>
        <taxon>Ecdysozoa</taxon>
        <taxon>Arthropoda</taxon>
        <taxon>Chelicerata</taxon>
        <taxon>Arachnida</taxon>
        <taxon>Acari</taxon>
        <taxon>Acariformes</taxon>
        <taxon>Sarcoptiformes</taxon>
        <taxon>Oribatida</taxon>
        <taxon>Brachypylina</taxon>
        <taxon>Oppioidea</taxon>
        <taxon>Oppiidae</taxon>
        <taxon>Medioppia</taxon>
    </lineage>
</organism>
<evidence type="ECO:0000313" key="3">
    <source>
        <dbReference type="Proteomes" id="UP000759131"/>
    </source>
</evidence>
<dbReference type="CDD" id="cd04301">
    <property type="entry name" value="NAT_SF"/>
    <property type="match status" value="1"/>
</dbReference>
<dbReference type="PANTHER" id="PTHR47237">
    <property type="entry name" value="SLL0310 PROTEIN"/>
    <property type="match status" value="1"/>
</dbReference>
<feature type="non-terminal residue" evidence="2">
    <location>
        <position position="219"/>
    </location>
</feature>
<gene>
    <name evidence="2" type="ORF">OSB1V03_LOCUS19146</name>
</gene>
<dbReference type="GO" id="GO:0016747">
    <property type="term" value="F:acyltransferase activity, transferring groups other than amino-acyl groups"/>
    <property type="evidence" value="ECO:0007669"/>
    <property type="project" value="InterPro"/>
</dbReference>
<dbReference type="OrthoDB" id="5771378at2759"/>
<dbReference type="PANTHER" id="PTHR47237:SF1">
    <property type="entry name" value="SLL0310 PROTEIN"/>
    <property type="match status" value="1"/>
</dbReference>
<dbReference type="InterPro" id="IPR000182">
    <property type="entry name" value="GNAT_dom"/>
</dbReference>
<dbReference type="EMBL" id="CAJPIZ010027214">
    <property type="protein sequence ID" value="CAG2119197.1"/>
    <property type="molecule type" value="Genomic_DNA"/>
</dbReference>
<dbReference type="EMBL" id="OC881789">
    <property type="protein sequence ID" value="CAD7642439.1"/>
    <property type="molecule type" value="Genomic_DNA"/>
</dbReference>